<evidence type="ECO:0000259" key="6">
    <source>
        <dbReference type="Pfam" id="PF21982"/>
    </source>
</evidence>
<dbReference type="InterPro" id="IPR053924">
    <property type="entry name" value="RecX_HTH_2nd"/>
</dbReference>
<dbReference type="InterPro" id="IPR036388">
    <property type="entry name" value="WH-like_DNA-bd_sf"/>
</dbReference>
<proteinExistence type="inferred from homology"/>
<evidence type="ECO:0000256" key="2">
    <source>
        <dbReference type="ARBA" id="ARBA00009695"/>
    </source>
</evidence>
<dbReference type="InterPro" id="IPR053926">
    <property type="entry name" value="RecX_HTH_1st"/>
</dbReference>
<name>A0A087AQX7_9BIFI</name>
<organism evidence="7 8">
    <name type="scientific">Bifidobacterium pullorum subsp. gallinarum</name>
    <dbReference type="NCBI Taxonomy" id="78344"/>
    <lineage>
        <taxon>Bacteria</taxon>
        <taxon>Bacillati</taxon>
        <taxon>Actinomycetota</taxon>
        <taxon>Actinomycetes</taxon>
        <taxon>Bifidobacteriales</taxon>
        <taxon>Bifidobacteriaceae</taxon>
        <taxon>Bifidobacterium</taxon>
    </lineage>
</organism>
<keyword evidence="8" id="KW-1185">Reference proteome</keyword>
<comment type="similarity">
    <text evidence="2">Belongs to the RecX family.</text>
</comment>
<comment type="caution">
    <text evidence="7">The sequence shown here is derived from an EMBL/GenBank/DDBJ whole genome shotgun (WGS) entry which is preliminary data.</text>
</comment>
<dbReference type="InterPro" id="IPR003783">
    <property type="entry name" value="Regulatory_RecX"/>
</dbReference>
<evidence type="ECO:0000256" key="4">
    <source>
        <dbReference type="ARBA" id="ARBA00022490"/>
    </source>
</evidence>
<dbReference type="Pfam" id="PF02631">
    <property type="entry name" value="RecX_HTH2"/>
    <property type="match status" value="1"/>
</dbReference>
<dbReference type="Pfam" id="PF21982">
    <property type="entry name" value="RecX_HTH1"/>
    <property type="match status" value="1"/>
</dbReference>
<feature type="domain" description="RecX first three-helical" evidence="6">
    <location>
        <begin position="35"/>
        <end position="74"/>
    </location>
</feature>
<evidence type="ECO:0000256" key="3">
    <source>
        <dbReference type="ARBA" id="ARBA00018111"/>
    </source>
</evidence>
<protein>
    <recommendedName>
        <fullName evidence="3">Regulatory protein RecX</fullName>
    </recommendedName>
</protein>
<gene>
    <name evidence="7" type="ORF">BIGA_0609</name>
</gene>
<sequence length="180" mass="19884">MIDAQEFLGRAVAAETVGAAETVVHESDADDVDACREAALRLLDAAPRASGALRERLIAKGYADGIVDEVIERLTRVHLLDDRAYAESAVRYCTGRCMGRRGTVMELTRKGVDRALAEAVATEAEQRGDFEDAAWELGRQYARKTRGLDVAVRRRRFWSAGGRKGHSPETLRRVAEELLN</sequence>
<dbReference type="AlphaFoldDB" id="A0A087AQX7"/>
<dbReference type="RefSeq" id="WP_081929387.1">
    <property type="nucleotide sequence ID" value="NZ_JGYX01000002.1"/>
</dbReference>
<feature type="domain" description="RecX second three-helical" evidence="5">
    <location>
        <begin position="81"/>
        <end position="120"/>
    </location>
</feature>
<dbReference type="GO" id="GO:0005737">
    <property type="term" value="C:cytoplasm"/>
    <property type="evidence" value="ECO:0007669"/>
    <property type="project" value="UniProtKB-SubCell"/>
</dbReference>
<dbReference type="eggNOG" id="COG2137">
    <property type="taxonomic scope" value="Bacteria"/>
</dbReference>
<evidence type="ECO:0000256" key="1">
    <source>
        <dbReference type="ARBA" id="ARBA00004496"/>
    </source>
</evidence>
<keyword evidence="4" id="KW-0963">Cytoplasm</keyword>
<accession>A0A087AQX7</accession>
<dbReference type="PANTHER" id="PTHR33602:SF1">
    <property type="entry name" value="REGULATORY PROTEIN RECX FAMILY PROTEIN"/>
    <property type="match status" value="1"/>
</dbReference>
<dbReference type="Proteomes" id="UP000029046">
    <property type="component" value="Unassembled WGS sequence"/>
</dbReference>
<comment type="subcellular location">
    <subcellularLocation>
        <location evidence="1">Cytoplasm</location>
    </subcellularLocation>
</comment>
<evidence type="ECO:0000313" key="8">
    <source>
        <dbReference type="Proteomes" id="UP000029046"/>
    </source>
</evidence>
<dbReference type="EMBL" id="JGYX01000002">
    <property type="protein sequence ID" value="KFI61177.1"/>
    <property type="molecule type" value="Genomic_DNA"/>
</dbReference>
<dbReference type="GO" id="GO:0006282">
    <property type="term" value="P:regulation of DNA repair"/>
    <property type="evidence" value="ECO:0007669"/>
    <property type="project" value="InterPro"/>
</dbReference>
<evidence type="ECO:0000259" key="5">
    <source>
        <dbReference type="Pfam" id="PF02631"/>
    </source>
</evidence>
<dbReference type="Gene3D" id="1.10.10.10">
    <property type="entry name" value="Winged helix-like DNA-binding domain superfamily/Winged helix DNA-binding domain"/>
    <property type="match status" value="2"/>
</dbReference>
<evidence type="ECO:0000313" key="7">
    <source>
        <dbReference type="EMBL" id="KFI61177.1"/>
    </source>
</evidence>
<reference evidence="7 8" key="1">
    <citation type="submission" date="2014-03" db="EMBL/GenBank/DDBJ databases">
        <title>Genomics of Bifidobacteria.</title>
        <authorList>
            <person name="Ventura M."/>
            <person name="Milani C."/>
            <person name="Lugli G.A."/>
        </authorList>
    </citation>
    <scope>NUCLEOTIDE SEQUENCE [LARGE SCALE GENOMIC DNA]</scope>
    <source>
        <strain evidence="7 8">LMG 11586</strain>
    </source>
</reference>
<dbReference type="OrthoDB" id="3238942at2"/>
<dbReference type="PANTHER" id="PTHR33602">
    <property type="entry name" value="REGULATORY PROTEIN RECX FAMILY PROTEIN"/>
    <property type="match status" value="1"/>
</dbReference>